<dbReference type="AlphaFoldDB" id="S8FEA4"/>
<evidence type="ECO:0000313" key="3">
    <source>
        <dbReference type="Proteomes" id="UP000015241"/>
    </source>
</evidence>
<reference evidence="2 3" key="1">
    <citation type="journal article" date="2012" name="Science">
        <title>The Paleozoic origin of enzymatic lignin decomposition reconstructed from 31 fungal genomes.</title>
        <authorList>
            <person name="Floudas D."/>
            <person name="Binder M."/>
            <person name="Riley R."/>
            <person name="Barry K."/>
            <person name="Blanchette R.A."/>
            <person name="Henrissat B."/>
            <person name="Martinez A.T."/>
            <person name="Otillar R."/>
            <person name="Spatafora J.W."/>
            <person name="Yadav J.S."/>
            <person name="Aerts A."/>
            <person name="Benoit I."/>
            <person name="Boyd A."/>
            <person name="Carlson A."/>
            <person name="Copeland A."/>
            <person name="Coutinho P.M."/>
            <person name="de Vries R.P."/>
            <person name="Ferreira P."/>
            <person name="Findley K."/>
            <person name="Foster B."/>
            <person name="Gaskell J."/>
            <person name="Glotzer D."/>
            <person name="Gorecki P."/>
            <person name="Heitman J."/>
            <person name="Hesse C."/>
            <person name="Hori C."/>
            <person name="Igarashi K."/>
            <person name="Jurgens J.A."/>
            <person name="Kallen N."/>
            <person name="Kersten P."/>
            <person name="Kohler A."/>
            <person name="Kuees U."/>
            <person name="Kumar T.K.A."/>
            <person name="Kuo A."/>
            <person name="LaButti K."/>
            <person name="Larrondo L.F."/>
            <person name="Lindquist E."/>
            <person name="Ling A."/>
            <person name="Lombard V."/>
            <person name="Lucas S."/>
            <person name="Lundell T."/>
            <person name="Martin R."/>
            <person name="McLaughlin D.J."/>
            <person name="Morgenstern I."/>
            <person name="Morin E."/>
            <person name="Murat C."/>
            <person name="Nagy L.G."/>
            <person name="Nolan M."/>
            <person name="Ohm R.A."/>
            <person name="Patyshakuliyeva A."/>
            <person name="Rokas A."/>
            <person name="Ruiz-Duenas F.J."/>
            <person name="Sabat G."/>
            <person name="Salamov A."/>
            <person name="Samejima M."/>
            <person name="Schmutz J."/>
            <person name="Slot J.C."/>
            <person name="St John F."/>
            <person name="Stenlid J."/>
            <person name="Sun H."/>
            <person name="Sun S."/>
            <person name="Syed K."/>
            <person name="Tsang A."/>
            <person name="Wiebenga A."/>
            <person name="Young D."/>
            <person name="Pisabarro A."/>
            <person name="Eastwood D.C."/>
            <person name="Martin F."/>
            <person name="Cullen D."/>
            <person name="Grigoriev I.V."/>
            <person name="Hibbett D.S."/>
        </authorList>
    </citation>
    <scope>NUCLEOTIDE SEQUENCE</scope>
    <source>
        <strain evidence="3">FP-58527</strain>
    </source>
</reference>
<dbReference type="GO" id="GO:0046983">
    <property type="term" value="F:protein dimerization activity"/>
    <property type="evidence" value="ECO:0007669"/>
    <property type="project" value="InterPro"/>
</dbReference>
<dbReference type="HOGENOM" id="CLU_009123_11_1_1"/>
<dbReference type="OrthoDB" id="2793904at2759"/>
<feature type="domain" description="HAT C-terminal dimerisation" evidence="1">
    <location>
        <begin position="2"/>
        <end position="54"/>
    </location>
</feature>
<evidence type="ECO:0000259" key="1">
    <source>
        <dbReference type="Pfam" id="PF05699"/>
    </source>
</evidence>
<feature type="non-terminal residue" evidence="2">
    <location>
        <position position="66"/>
    </location>
</feature>
<protein>
    <recommendedName>
        <fullName evidence="1">HAT C-terminal dimerisation domain-containing protein</fullName>
    </recommendedName>
</protein>
<gene>
    <name evidence="2" type="ORF">FOMPIDRAFT_1080573</name>
</gene>
<dbReference type="Pfam" id="PF05699">
    <property type="entry name" value="Dimer_Tnp_hAT"/>
    <property type="match status" value="1"/>
</dbReference>
<dbReference type="InterPro" id="IPR008906">
    <property type="entry name" value="HATC_C_dom"/>
</dbReference>
<dbReference type="EMBL" id="KE504153">
    <property type="protein sequence ID" value="EPS99825.1"/>
    <property type="molecule type" value="Genomic_DNA"/>
</dbReference>
<keyword evidence="3" id="KW-1185">Reference proteome</keyword>
<organism evidence="2 3">
    <name type="scientific">Fomitopsis schrenkii</name>
    <name type="common">Brown rot fungus</name>
    <dbReference type="NCBI Taxonomy" id="2126942"/>
    <lineage>
        <taxon>Eukaryota</taxon>
        <taxon>Fungi</taxon>
        <taxon>Dikarya</taxon>
        <taxon>Basidiomycota</taxon>
        <taxon>Agaricomycotina</taxon>
        <taxon>Agaricomycetes</taxon>
        <taxon>Polyporales</taxon>
        <taxon>Fomitopsis</taxon>
    </lineage>
</organism>
<dbReference type="InterPro" id="IPR012337">
    <property type="entry name" value="RNaseH-like_sf"/>
</dbReference>
<proteinExistence type="predicted"/>
<evidence type="ECO:0000313" key="2">
    <source>
        <dbReference type="EMBL" id="EPS99825.1"/>
    </source>
</evidence>
<dbReference type="Proteomes" id="UP000015241">
    <property type="component" value="Unassembled WGS sequence"/>
</dbReference>
<name>S8FEA4_FOMSC</name>
<dbReference type="SUPFAM" id="SSF53098">
    <property type="entry name" value="Ribonuclease H-like"/>
    <property type="match status" value="1"/>
</dbReference>
<accession>S8FEA4</accession>
<sequence length="66" mass="7321">LYPSLSRMVISYLTIPPTLVAVECLFSKGQILILHLRNGLSAALIHALLCLNNWSILGFIKDKDVL</sequence>
<feature type="non-terminal residue" evidence="2">
    <location>
        <position position="1"/>
    </location>
</feature>
<dbReference type="InParanoid" id="S8FEA4"/>